<comment type="caution">
    <text evidence="1">The sequence shown here is derived from an EMBL/GenBank/DDBJ whole genome shotgun (WGS) entry which is preliminary data.</text>
</comment>
<reference evidence="1" key="1">
    <citation type="submission" date="2023-04" db="EMBL/GenBank/DDBJ databases">
        <title>Black Yeasts Isolated from many extreme environments.</title>
        <authorList>
            <person name="Coleine C."/>
            <person name="Stajich J.E."/>
            <person name="Selbmann L."/>
        </authorList>
    </citation>
    <scope>NUCLEOTIDE SEQUENCE</scope>
    <source>
        <strain evidence="1">CCFEE 5312</strain>
    </source>
</reference>
<protein>
    <submittedName>
        <fullName evidence="1">Uncharacterized protein</fullName>
    </submittedName>
</protein>
<keyword evidence="2" id="KW-1185">Reference proteome</keyword>
<sequence>MERWMRAEPEYLRLGFKKLSRAVVVEDFVFPVLRIECTPSRNHPAVDLNGKVWIEPTVTMPEKDDKRYMEGNIYHGMWPALDIKDPKHAVLPGTPTTPGLSDLISADLCRERTPRLQGPRD</sequence>
<dbReference type="EMBL" id="JAWDJX010000007">
    <property type="protein sequence ID" value="KAK3055984.1"/>
    <property type="molecule type" value="Genomic_DNA"/>
</dbReference>
<proteinExistence type="predicted"/>
<organism evidence="1 2">
    <name type="scientific">Extremus antarcticus</name>
    <dbReference type="NCBI Taxonomy" id="702011"/>
    <lineage>
        <taxon>Eukaryota</taxon>
        <taxon>Fungi</taxon>
        <taxon>Dikarya</taxon>
        <taxon>Ascomycota</taxon>
        <taxon>Pezizomycotina</taxon>
        <taxon>Dothideomycetes</taxon>
        <taxon>Dothideomycetidae</taxon>
        <taxon>Mycosphaerellales</taxon>
        <taxon>Extremaceae</taxon>
        <taxon>Extremus</taxon>
    </lineage>
</organism>
<accession>A0AAJ0GEI7</accession>
<dbReference type="AlphaFoldDB" id="A0AAJ0GEI7"/>
<gene>
    <name evidence="1" type="ORF">LTR09_003218</name>
</gene>
<evidence type="ECO:0000313" key="2">
    <source>
        <dbReference type="Proteomes" id="UP001271007"/>
    </source>
</evidence>
<dbReference type="Proteomes" id="UP001271007">
    <property type="component" value="Unassembled WGS sequence"/>
</dbReference>
<name>A0AAJ0GEI7_9PEZI</name>
<evidence type="ECO:0000313" key="1">
    <source>
        <dbReference type="EMBL" id="KAK3055984.1"/>
    </source>
</evidence>